<dbReference type="GO" id="GO:0050660">
    <property type="term" value="F:flavin adenine dinucleotide binding"/>
    <property type="evidence" value="ECO:0007669"/>
    <property type="project" value="InterPro"/>
</dbReference>
<evidence type="ECO:0000256" key="2">
    <source>
        <dbReference type="ARBA" id="ARBA00010790"/>
    </source>
</evidence>
<reference evidence="4" key="1">
    <citation type="submission" date="2023-03" db="EMBL/GenBank/DDBJ databases">
        <title>Massive genome expansion in bonnet fungi (Mycena s.s.) driven by repeated elements and novel gene families across ecological guilds.</title>
        <authorList>
            <consortium name="Lawrence Berkeley National Laboratory"/>
            <person name="Harder C.B."/>
            <person name="Miyauchi S."/>
            <person name="Viragh M."/>
            <person name="Kuo A."/>
            <person name="Thoen E."/>
            <person name="Andreopoulos B."/>
            <person name="Lu D."/>
            <person name="Skrede I."/>
            <person name="Drula E."/>
            <person name="Henrissat B."/>
            <person name="Morin E."/>
            <person name="Kohler A."/>
            <person name="Barry K."/>
            <person name="LaButti K."/>
            <person name="Morin E."/>
            <person name="Salamov A."/>
            <person name="Lipzen A."/>
            <person name="Mereny Z."/>
            <person name="Hegedus B."/>
            <person name="Baldrian P."/>
            <person name="Stursova M."/>
            <person name="Weitz H."/>
            <person name="Taylor A."/>
            <person name="Grigoriev I.V."/>
            <person name="Nagy L.G."/>
            <person name="Martin F."/>
            <person name="Kauserud H."/>
        </authorList>
    </citation>
    <scope>NUCLEOTIDE SEQUENCE</scope>
    <source>
        <strain evidence="4">CBHHK200</strain>
    </source>
</reference>
<dbReference type="SUPFAM" id="SSF51905">
    <property type="entry name" value="FAD/NAD(P)-binding domain"/>
    <property type="match status" value="1"/>
</dbReference>
<accession>A0AAD6SH92</accession>
<comment type="cofactor">
    <cofactor evidence="1">
        <name>FAD</name>
        <dbReference type="ChEBI" id="CHEBI:57692"/>
    </cofactor>
</comment>
<evidence type="ECO:0000313" key="5">
    <source>
        <dbReference type="Proteomes" id="UP001218188"/>
    </source>
</evidence>
<evidence type="ECO:0000259" key="3">
    <source>
        <dbReference type="Pfam" id="PF05199"/>
    </source>
</evidence>
<dbReference type="Proteomes" id="UP001218188">
    <property type="component" value="Unassembled WGS sequence"/>
</dbReference>
<evidence type="ECO:0000256" key="1">
    <source>
        <dbReference type="ARBA" id="ARBA00001974"/>
    </source>
</evidence>
<dbReference type="GO" id="GO:0016614">
    <property type="term" value="F:oxidoreductase activity, acting on CH-OH group of donors"/>
    <property type="evidence" value="ECO:0007669"/>
    <property type="project" value="InterPro"/>
</dbReference>
<proteinExistence type="inferred from homology"/>
<comment type="similarity">
    <text evidence="2">Belongs to the GMC oxidoreductase family.</text>
</comment>
<name>A0AAD6SH92_9AGAR</name>
<protein>
    <recommendedName>
        <fullName evidence="3">Glucose-methanol-choline oxidoreductase C-terminal domain-containing protein</fullName>
    </recommendedName>
</protein>
<feature type="domain" description="Glucose-methanol-choline oxidoreductase C-terminal" evidence="3">
    <location>
        <begin position="1"/>
        <end position="47"/>
    </location>
</feature>
<keyword evidence="5" id="KW-1185">Reference proteome</keyword>
<comment type="caution">
    <text evidence="4">The sequence shown here is derived from an EMBL/GenBank/DDBJ whole genome shotgun (WGS) entry which is preliminary data.</text>
</comment>
<dbReference type="Pfam" id="PF05199">
    <property type="entry name" value="GMC_oxred_C"/>
    <property type="match status" value="1"/>
</dbReference>
<dbReference type="InterPro" id="IPR007867">
    <property type="entry name" value="GMC_OxRtase_C"/>
</dbReference>
<dbReference type="Gene3D" id="3.50.50.60">
    <property type="entry name" value="FAD/NAD(P)-binding domain"/>
    <property type="match status" value="1"/>
</dbReference>
<evidence type="ECO:0000313" key="4">
    <source>
        <dbReference type="EMBL" id="KAJ7027479.1"/>
    </source>
</evidence>
<organism evidence="4 5">
    <name type="scientific">Mycena alexandri</name>
    <dbReference type="NCBI Taxonomy" id="1745969"/>
    <lineage>
        <taxon>Eukaryota</taxon>
        <taxon>Fungi</taxon>
        <taxon>Dikarya</taxon>
        <taxon>Basidiomycota</taxon>
        <taxon>Agaricomycotina</taxon>
        <taxon>Agaricomycetes</taxon>
        <taxon>Agaricomycetidae</taxon>
        <taxon>Agaricales</taxon>
        <taxon>Marasmiineae</taxon>
        <taxon>Mycenaceae</taxon>
        <taxon>Mycena</taxon>
    </lineage>
</organism>
<dbReference type="PANTHER" id="PTHR11552">
    <property type="entry name" value="GLUCOSE-METHANOL-CHOLINE GMC OXIDOREDUCTASE"/>
    <property type="match status" value="1"/>
</dbReference>
<sequence>MSAKNAKYGVVDSDLLVKGAAGLRIIDASVMPFVPSAHTQAAVYVIAERGADLVKEAWQ</sequence>
<dbReference type="AlphaFoldDB" id="A0AAD6SH92"/>
<dbReference type="InterPro" id="IPR036188">
    <property type="entry name" value="FAD/NAD-bd_sf"/>
</dbReference>
<dbReference type="InterPro" id="IPR012132">
    <property type="entry name" value="GMC_OxRdtase"/>
</dbReference>
<dbReference type="EMBL" id="JARJCM010000123">
    <property type="protein sequence ID" value="KAJ7027479.1"/>
    <property type="molecule type" value="Genomic_DNA"/>
</dbReference>
<dbReference type="PANTHER" id="PTHR11552:SF147">
    <property type="entry name" value="CHOLINE DEHYDROGENASE, MITOCHONDRIAL"/>
    <property type="match status" value="1"/>
</dbReference>
<gene>
    <name evidence="4" type="ORF">C8F04DRAFT_1122203</name>
</gene>